<comment type="cofactor">
    <cofactor evidence="1">
        <name>Cu cation</name>
        <dbReference type="ChEBI" id="CHEBI:23378"/>
    </cofactor>
    <text evidence="1">Contains 1 topaquinone per subunit.</text>
</comment>
<evidence type="ECO:0000259" key="2">
    <source>
        <dbReference type="Pfam" id="PF01179"/>
    </source>
</evidence>
<organism evidence="3 4">
    <name type="scientific">Lasius niger</name>
    <name type="common">Black garden ant</name>
    <dbReference type="NCBI Taxonomy" id="67767"/>
    <lineage>
        <taxon>Eukaryota</taxon>
        <taxon>Metazoa</taxon>
        <taxon>Ecdysozoa</taxon>
        <taxon>Arthropoda</taxon>
        <taxon>Hexapoda</taxon>
        <taxon>Insecta</taxon>
        <taxon>Pterygota</taxon>
        <taxon>Neoptera</taxon>
        <taxon>Endopterygota</taxon>
        <taxon>Hymenoptera</taxon>
        <taxon>Apocrita</taxon>
        <taxon>Aculeata</taxon>
        <taxon>Formicoidea</taxon>
        <taxon>Formicidae</taxon>
        <taxon>Formicinae</taxon>
        <taxon>Lasius</taxon>
        <taxon>Lasius</taxon>
    </lineage>
</organism>
<evidence type="ECO:0000313" key="4">
    <source>
        <dbReference type="Proteomes" id="UP000036403"/>
    </source>
</evidence>
<comment type="similarity">
    <text evidence="1">Belongs to the copper/topaquinone oxidase family.</text>
</comment>
<proteinExistence type="inferred from homology"/>
<evidence type="ECO:0000256" key="1">
    <source>
        <dbReference type="RuleBase" id="RU000672"/>
    </source>
</evidence>
<keyword evidence="1" id="KW-0801">TPQ</keyword>
<evidence type="ECO:0000313" key="3">
    <source>
        <dbReference type="EMBL" id="KMQ81342.1"/>
    </source>
</evidence>
<dbReference type="Pfam" id="PF01179">
    <property type="entry name" value="Cu_amine_oxid"/>
    <property type="match status" value="1"/>
</dbReference>
<keyword evidence="4" id="KW-1185">Reference proteome</keyword>
<comment type="caution">
    <text evidence="3">The sequence shown here is derived from an EMBL/GenBank/DDBJ whole genome shotgun (WGS) entry which is preliminary data.</text>
</comment>
<dbReference type="GO" id="GO:0009308">
    <property type="term" value="P:amine metabolic process"/>
    <property type="evidence" value="ECO:0007669"/>
    <property type="project" value="UniProtKB-UniRule"/>
</dbReference>
<reference evidence="3 4" key="1">
    <citation type="submission" date="2015-04" db="EMBL/GenBank/DDBJ databases">
        <title>Lasius niger genome sequencing.</title>
        <authorList>
            <person name="Konorov E.A."/>
            <person name="Nikitin M.A."/>
            <person name="Kirill M.V."/>
            <person name="Chang P."/>
        </authorList>
    </citation>
    <scope>NUCLEOTIDE SEQUENCE [LARGE SCALE GENOMIC DNA]</scope>
    <source>
        <tissue evidence="3">Whole</tissue>
    </source>
</reference>
<dbReference type="GO" id="GO:0008131">
    <property type="term" value="F:primary methylamine oxidase activity"/>
    <property type="evidence" value="ECO:0007669"/>
    <property type="project" value="InterPro"/>
</dbReference>
<dbReference type="GO" id="GO:0048038">
    <property type="term" value="F:quinone binding"/>
    <property type="evidence" value="ECO:0007669"/>
    <property type="project" value="InterPro"/>
</dbReference>
<dbReference type="PANTHER" id="PTHR10638:SF20">
    <property type="entry name" value="AMINE OXIDASE"/>
    <property type="match status" value="1"/>
</dbReference>
<dbReference type="EMBL" id="LBMM01036592">
    <property type="protein sequence ID" value="KMQ81342.1"/>
    <property type="molecule type" value="Genomic_DNA"/>
</dbReference>
<dbReference type="AlphaFoldDB" id="A0A0J7JT00"/>
<feature type="domain" description="Copper amine oxidase catalytic" evidence="2">
    <location>
        <begin position="1"/>
        <end position="146"/>
    </location>
</feature>
<name>A0A0J7JT00_LASNI</name>
<protein>
    <recommendedName>
        <fullName evidence="1">Amine oxidase</fullName>
        <ecNumber evidence="1">1.4.3.-</ecNumber>
    </recommendedName>
</protein>
<dbReference type="GO" id="GO:0005507">
    <property type="term" value="F:copper ion binding"/>
    <property type="evidence" value="ECO:0007669"/>
    <property type="project" value="InterPro"/>
</dbReference>
<dbReference type="OrthoDB" id="5379943at2759"/>
<gene>
    <name evidence="3" type="ORF">RF55_26649</name>
</gene>
<comment type="PTM">
    <text evidence="1">Topaquinone (TPQ) is generated by copper-dependent autoxidation of a specific tyrosyl residue.</text>
</comment>
<dbReference type="Proteomes" id="UP000036403">
    <property type="component" value="Unassembled WGS sequence"/>
</dbReference>
<dbReference type="InterPro" id="IPR000269">
    <property type="entry name" value="Cu_amine_oxidase"/>
</dbReference>
<keyword evidence="1" id="KW-0186">Copper</keyword>
<dbReference type="PANTHER" id="PTHR10638">
    <property type="entry name" value="COPPER AMINE OXIDASE"/>
    <property type="match status" value="1"/>
</dbReference>
<dbReference type="PaxDb" id="67767-A0A0J7JT00"/>
<dbReference type="EC" id="1.4.3.-" evidence="1"/>
<dbReference type="InterPro" id="IPR015798">
    <property type="entry name" value="Cu_amine_oxidase_C"/>
</dbReference>
<keyword evidence="1" id="KW-0560">Oxidoreductase</keyword>
<dbReference type="STRING" id="67767.A0A0J7JT00"/>
<dbReference type="InterPro" id="IPR036460">
    <property type="entry name" value="Cu_amine_oxidase_C_sf"/>
</dbReference>
<keyword evidence="1" id="KW-0479">Metal-binding</keyword>
<dbReference type="SUPFAM" id="SSF49998">
    <property type="entry name" value="Amine oxidase catalytic domain"/>
    <property type="match status" value="1"/>
</dbReference>
<accession>A0A0J7JT00</accession>
<sequence>MFSYSFFMDGSIAVEVRASGYIRAGHSAHDEDSGFRVHDFVSGSIHDHVMNFKVDFDILGTPNTVQLLRKVPVSRSYPWSGGKARNTMKLTRSFVDSEDRSRFNWGPNGDTQVLVVNQDEKNSYGEFRGYRIQPYAGLLHLTVQDSSN</sequence>
<dbReference type="Gene3D" id="2.70.98.20">
    <property type="entry name" value="Copper amine oxidase, catalytic domain"/>
    <property type="match status" value="1"/>
</dbReference>
<feature type="non-terminal residue" evidence="3">
    <location>
        <position position="148"/>
    </location>
</feature>
<dbReference type="GO" id="GO:0005886">
    <property type="term" value="C:plasma membrane"/>
    <property type="evidence" value="ECO:0007669"/>
    <property type="project" value="TreeGrafter"/>
</dbReference>